<proteinExistence type="predicted"/>
<dbReference type="EMBL" id="QOCE01000005">
    <property type="protein sequence ID" value="RBW61471.1"/>
    <property type="molecule type" value="Genomic_DNA"/>
</dbReference>
<evidence type="ECO:0000313" key="2">
    <source>
        <dbReference type="EMBL" id="RBW61471.1"/>
    </source>
</evidence>
<dbReference type="OrthoDB" id="7708878at2"/>
<keyword evidence="1" id="KW-0732">Signal</keyword>
<dbReference type="AlphaFoldDB" id="A0A366X8A2"/>
<organism evidence="2 3">
    <name type="scientific">Phaeobacter gallaeciensis</name>
    <dbReference type="NCBI Taxonomy" id="60890"/>
    <lineage>
        <taxon>Bacteria</taxon>
        <taxon>Pseudomonadati</taxon>
        <taxon>Pseudomonadota</taxon>
        <taxon>Alphaproteobacteria</taxon>
        <taxon>Rhodobacterales</taxon>
        <taxon>Roseobacteraceae</taxon>
        <taxon>Phaeobacter</taxon>
    </lineage>
</organism>
<feature type="signal peptide" evidence="1">
    <location>
        <begin position="1"/>
        <end position="19"/>
    </location>
</feature>
<gene>
    <name evidence="2" type="ORF">DS909_01790</name>
</gene>
<comment type="caution">
    <text evidence="2">The sequence shown here is derived from an EMBL/GenBank/DDBJ whole genome shotgun (WGS) entry which is preliminary data.</text>
</comment>
<evidence type="ECO:0000256" key="1">
    <source>
        <dbReference type="SAM" id="SignalP"/>
    </source>
</evidence>
<reference evidence="2 3" key="1">
    <citation type="submission" date="2018-07" db="EMBL/GenBank/DDBJ databases">
        <title>Modular assembly of carbohydrate-degrading microbial communities in the ocean.</title>
        <authorList>
            <person name="Enke T.N."/>
            <person name="Datta M.S."/>
            <person name="Schwartzman J.A."/>
            <person name="Cermak N."/>
            <person name="Schmitz D.A."/>
            <person name="Barrere J."/>
            <person name="Cordero O.X."/>
        </authorList>
    </citation>
    <scope>NUCLEOTIDE SEQUENCE [LARGE SCALE GENOMIC DNA]</scope>
    <source>
        <strain evidence="2 3">C3M10</strain>
    </source>
</reference>
<dbReference type="RefSeq" id="WP_113821732.1">
    <property type="nucleotide sequence ID" value="NZ_QOCE01000005.1"/>
</dbReference>
<evidence type="ECO:0000313" key="3">
    <source>
        <dbReference type="Proteomes" id="UP000252706"/>
    </source>
</evidence>
<feature type="chain" id="PRO_5017034651" evidence="1">
    <location>
        <begin position="20"/>
        <end position="120"/>
    </location>
</feature>
<sequence length="120" mass="12500">MRLLSAVVTLALLSTQAQAAGGSVSGTDGSNALGTLPCAAIAGQPIQNCHAELIRRDAQNVTINVLLPTGETRNIYFTDGEPTASNSTAKITSEVQGDVMRVFIEPGEVFQISTRAVANQ</sequence>
<dbReference type="Proteomes" id="UP000252706">
    <property type="component" value="Unassembled WGS sequence"/>
</dbReference>
<name>A0A366X8A2_9RHOB</name>
<accession>A0A366X8A2</accession>
<protein>
    <submittedName>
        <fullName evidence="2">Uncharacterized protein</fullName>
    </submittedName>
</protein>